<evidence type="ECO:0000313" key="3">
    <source>
        <dbReference type="EMBL" id="ELZ01571.1"/>
    </source>
</evidence>
<gene>
    <name evidence="3" type="ORF">C480_17897</name>
</gene>
<name>M0ASA2_9EURY</name>
<evidence type="ECO:0000259" key="2">
    <source>
        <dbReference type="Pfam" id="PF20469"/>
    </source>
</evidence>
<feature type="domain" description="Endonuclease GajA/Old nuclease/RecF-like AAA" evidence="1">
    <location>
        <begin position="5"/>
        <end position="384"/>
    </location>
</feature>
<organism evidence="3 4">
    <name type="scientific">Natrialba aegyptia DSM 13077</name>
    <dbReference type="NCBI Taxonomy" id="1227491"/>
    <lineage>
        <taxon>Archaea</taxon>
        <taxon>Methanobacteriati</taxon>
        <taxon>Methanobacteriota</taxon>
        <taxon>Stenosarchaea group</taxon>
        <taxon>Halobacteria</taxon>
        <taxon>Halobacteriales</taxon>
        <taxon>Natrialbaceae</taxon>
        <taxon>Natrialba</taxon>
    </lineage>
</organism>
<dbReference type="PANTHER" id="PTHR43581">
    <property type="entry name" value="ATP/GTP PHOSPHATASE"/>
    <property type="match status" value="1"/>
</dbReference>
<protein>
    <submittedName>
        <fullName evidence="3">Uncharacterized protein</fullName>
    </submittedName>
</protein>
<dbReference type="InterPro" id="IPR041685">
    <property type="entry name" value="AAA_GajA/Old/RecF-like"/>
</dbReference>
<proteinExistence type="predicted"/>
<dbReference type="Pfam" id="PF13175">
    <property type="entry name" value="AAA_15"/>
    <property type="match status" value="1"/>
</dbReference>
<reference evidence="3 4" key="1">
    <citation type="journal article" date="2014" name="PLoS Genet.">
        <title>Phylogenetically driven sequencing of extremely halophilic archaea reveals strategies for static and dynamic osmo-response.</title>
        <authorList>
            <person name="Becker E.A."/>
            <person name="Seitzer P.M."/>
            <person name="Tritt A."/>
            <person name="Larsen D."/>
            <person name="Krusor M."/>
            <person name="Yao A.I."/>
            <person name="Wu D."/>
            <person name="Madern D."/>
            <person name="Eisen J.A."/>
            <person name="Darling A.E."/>
            <person name="Facciotti M.T."/>
        </authorList>
    </citation>
    <scope>NUCLEOTIDE SEQUENCE [LARGE SCALE GENOMIC DNA]</scope>
    <source>
        <strain evidence="3 4">DSM 13077</strain>
    </source>
</reference>
<dbReference type="InterPro" id="IPR027417">
    <property type="entry name" value="P-loop_NTPase"/>
</dbReference>
<dbReference type="PATRIC" id="fig|1227491.4.peg.3663"/>
<evidence type="ECO:0000313" key="4">
    <source>
        <dbReference type="Proteomes" id="UP000011591"/>
    </source>
</evidence>
<dbReference type="Proteomes" id="UP000011591">
    <property type="component" value="Unassembled WGS sequence"/>
</dbReference>
<dbReference type="PANTHER" id="PTHR43581:SF4">
    <property type="entry name" value="ATP_GTP PHOSPHATASE"/>
    <property type="match status" value="1"/>
</dbReference>
<dbReference type="EMBL" id="AOIP01000043">
    <property type="protein sequence ID" value="ELZ01571.1"/>
    <property type="molecule type" value="Genomic_DNA"/>
</dbReference>
<evidence type="ECO:0000259" key="1">
    <source>
        <dbReference type="Pfam" id="PF13175"/>
    </source>
</evidence>
<accession>M0ASA2</accession>
<feature type="domain" description="OLD protein-like TOPRIM" evidence="2">
    <location>
        <begin position="438"/>
        <end position="502"/>
    </location>
</feature>
<dbReference type="Gene3D" id="3.40.50.300">
    <property type="entry name" value="P-loop containing nucleotide triphosphate hydrolases"/>
    <property type="match status" value="1"/>
</dbReference>
<dbReference type="InterPro" id="IPR051396">
    <property type="entry name" value="Bact_Antivir_Def_Nuclease"/>
</dbReference>
<dbReference type="SUPFAM" id="SSF52540">
    <property type="entry name" value="P-loop containing nucleoside triphosphate hydrolases"/>
    <property type="match status" value="1"/>
</dbReference>
<dbReference type="RefSeq" id="WP_006666977.1">
    <property type="nucleotide sequence ID" value="NZ_AOIP01000043.1"/>
</dbReference>
<dbReference type="InterPro" id="IPR034139">
    <property type="entry name" value="TOPRIM_OLD"/>
</dbReference>
<dbReference type="Pfam" id="PF20469">
    <property type="entry name" value="OLD-like_TOPRIM"/>
    <property type="match status" value="1"/>
</dbReference>
<comment type="caution">
    <text evidence="3">The sequence shown here is derived from an EMBL/GenBank/DDBJ whole genome shotgun (WGS) entry which is preliminary data.</text>
</comment>
<keyword evidence="4" id="KW-1185">Reference proteome</keyword>
<sequence length="639" mass="74318">MTPCYKSIEDSEWVDFDQVTCFVGKNESGKTAFLEAIHRLNPVDNTGQYDHVEEYPRTRLTQYKQRHDQDPDPVASAKFELSKKEIIPIQKQFTDNILESSTAVLTKNYKNETTWRFDINESEAVGYLVNQFEFHNKTEAKLQRAESFEDLETKVQESTSSDDSISDIESEVQDILKERFDKRIGTDHLKESVPSFLYFDDYSIMEGDINIDKIRRKRNKNNLSESDQTFLSLLSVAELDINDIRNISRYESRKAELEAAANYITDQVFEYWSQSDDLQVEFDRDIQEQNNQQNKQNYVLYVRIRSERDRVTLPFGKRSKGFIWFFSFLAYFSDMKDDDDDLILLLDEPGLNLHAKAQNDFLRFINERLAPVHSVVYTTHSPFMLEPRNMDRARLVQYQQGEGTKISEDILGTDSDTIFPLQAALGYDLIQTLLIGPQVLLVEGKSDMIYLQLMSEILDEQERTSLSHQWTPVPVDGADNVPTFVSMFGANDLDIGVLLDDDTRIQQRLENIESRGQLDLDDVKLITEYTANSNADTEDMFSKEFYISLVNDAYLPELRMAQNAPDEVDPSHIQNQNPRIARRLEWFFEEKQINGSVFEHNKPAKHFQKNRDKFKEEITEDTLDRFEALFEDLNSIIDA</sequence>
<dbReference type="AlphaFoldDB" id="M0ASA2"/>